<gene>
    <name evidence="8" type="ORF">PG2T_02770</name>
</gene>
<dbReference type="EMBL" id="CP014671">
    <property type="protein sequence ID" value="ANX03217.1"/>
    <property type="molecule type" value="Genomic_DNA"/>
</dbReference>
<protein>
    <recommendedName>
        <fullName evidence="7">Glycine zipper 2TM domain-containing protein</fullName>
    </recommendedName>
</protein>
<dbReference type="RefSeq" id="WP_068802723.1">
    <property type="nucleotide sequence ID" value="NZ_CP014671.1"/>
</dbReference>
<keyword evidence="9" id="KW-1185">Reference proteome</keyword>
<feature type="chain" id="PRO_5008532954" description="Glycine zipper 2TM domain-containing protein" evidence="6">
    <location>
        <begin position="20"/>
        <end position="157"/>
    </location>
</feature>
<dbReference type="Pfam" id="PF05433">
    <property type="entry name" value="Rick_17kDa_Anti"/>
    <property type="match status" value="1"/>
</dbReference>
<evidence type="ECO:0000256" key="3">
    <source>
        <dbReference type="ARBA" id="ARBA00023136"/>
    </source>
</evidence>
<dbReference type="STRING" id="1810504.PG2T_02770"/>
<sequence>MLFQFYRLTLITLAVAATAGGLGACASSTAGNVYSRDEARQAQVVKFGTIEAVQPVKIEGRPGYLGAATGAVLGGLAGSTVGGGTGQKAATVAGAVAGGVAGQAGERVLTRADGLEITVRLENGNIMAIVQEQSEQQFQVGQRVRVVEHNGTYRVSP</sequence>
<organism evidence="8 9">
    <name type="scientific">Immundisolibacter cernigliae</name>
    <dbReference type="NCBI Taxonomy" id="1810504"/>
    <lineage>
        <taxon>Bacteria</taxon>
        <taxon>Pseudomonadati</taxon>
        <taxon>Pseudomonadota</taxon>
        <taxon>Gammaproteobacteria</taxon>
        <taxon>Immundisolibacterales</taxon>
        <taxon>Immundisolibacteraceae</taxon>
        <taxon>Immundisolibacter</taxon>
    </lineage>
</organism>
<name>A0A1B1YR59_9GAMM</name>
<dbReference type="InParanoid" id="A0A1B1YR59"/>
<dbReference type="Proteomes" id="UP000092952">
    <property type="component" value="Chromosome"/>
</dbReference>
<keyword evidence="3" id="KW-0472">Membrane</keyword>
<evidence type="ECO:0000256" key="6">
    <source>
        <dbReference type="SAM" id="SignalP"/>
    </source>
</evidence>
<dbReference type="AlphaFoldDB" id="A0A1B1YR59"/>
<dbReference type="PANTHER" id="PTHR35603">
    <property type="match status" value="1"/>
</dbReference>
<evidence type="ECO:0000256" key="2">
    <source>
        <dbReference type="ARBA" id="ARBA00022729"/>
    </source>
</evidence>
<accession>A0A1B1YR59</accession>
<feature type="domain" description="Glycine zipper 2TM" evidence="7">
    <location>
        <begin position="65"/>
        <end position="104"/>
    </location>
</feature>
<dbReference type="FunCoup" id="A0A1B1YR59">
    <property type="interactions" value="44"/>
</dbReference>
<dbReference type="PROSITE" id="PS51257">
    <property type="entry name" value="PROKAR_LIPOPROTEIN"/>
    <property type="match status" value="1"/>
</dbReference>
<evidence type="ECO:0000313" key="8">
    <source>
        <dbReference type="EMBL" id="ANX03217.1"/>
    </source>
</evidence>
<evidence type="ECO:0000256" key="1">
    <source>
        <dbReference type="ARBA" id="ARBA00004459"/>
    </source>
</evidence>
<dbReference type="InterPro" id="IPR008816">
    <property type="entry name" value="Gly_zipper_2TM_dom"/>
</dbReference>
<evidence type="ECO:0000313" key="9">
    <source>
        <dbReference type="Proteomes" id="UP000092952"/>
    </source>
</evidence>
<dbReference type="OrthoDB" id="5298161at2"/>
<evidence type="ECO:0000256" key="5">
    <source>
        <dbReference type="ARBA" id="ARBA00023288"/>
    </source>
</evidence>
<dbReference type="KEGG" id="gbi:PG2T_02770"/>
<proteinExistence type="predicted"/>
<comment type="subcellular location">
    <subcellularLocation>
        <location evidence="1">Cell outer membrane</location>
        <topology evidence="1">Lipid-anchor</topology>
    </subcellularLocation>
</comment>
<feature type="signal peptide" evidence="6">
    <location>
        <begin position="1"/>
        <end position="19"/>
    </location>
</feature>
<keyword evidence="5" id="KW-0449">Lipoprotein</keyword>
<evidence type="ECO:0000259" key="7">
    <source>
        <dbReference type="Pfam" id="PF05433"/>
    </source>
</evidence>
<evidence type="ECO:0000256" key="4">
    <source>
        <dbReference type="ARBA" id="ARBA00023139"/>
    </source>
</evidence>
<reference evidence="9" key="1">
    <citation type="submission" date="2016-03" db="EMBL/GenBank/DDBJ databases">
        <title>Complete genome sequence of Solimmundus cernigliae, representing a novel lineage of polycyclic aromatic hydrocarbon degraders within the Gammaproteobacteria.</title>
        <authorList>
            <person name="Singleton D.R."/>
            <person name="Dickey A.N."/>
            <person name="Scholl E.H."/>
            <person name="Wright F.A."/>
            <person name="Aitken M.D."/>
        </authorList>
    </citation>
    <scope>NUCLEOTIDE SEQUENCE [LARGE SCALE GENOMIC DNA]</scope>
    <source>
        <strain evidence="9">TR3.2</strain>
    </source>
</reference>
<keyword evidence="4" id="KW-0564">Palmitate</keyword>
<dbReference type="InterPro" id="IPR051407">
    <property type="entry name" value="Bact_OM_lipoprot/Surf_antigen"/>
</dbReference>
<dbReference type="GO" id="GO:0009279">
    <property type="term" value="C:cell outer membrane"/>
    <property type="evidence" value="ECO:0007669"/>
    <property type="project" value="UniProtKB-SubCell"/>
</dbReference>
<dbReference type="PANTHER" id="PTHR35603:SF1">
    <property type="entry name" value="OUTER MEMBRANE LIPOPROTEIN SLYB"/>
    <property type="match status" value="1"/>
</dbReference>
<keyword evidence="2 6" id="KW-0732">Signal</keyword>